<evidence type="ECO:0000313" key="1">
    <source>
        <dbReference type="EMBL" id="ODS02665.1"/>
    </source>
</evidence>
<accession>A0A1E3WA08</accession>
<keyword evidence="2" id="KW-1185">Reference proteome</keyword>
<comment type="caution">
    <text evidence="1">The sequence shown here is derived from an EMBL/GenBank/DDBJ whole genome shotgun (WGS) entry which is preliminary data.</text>
</comment>
<protein>
    <submittedName>
        <fullName evidence="1">Uncharacterized protein</fullName>
    </submittedName>
</protein>
<organism evidence="1 2">
    <name type="scientific">Methyloceanibacter marginalis</name>
    <dbReference type="NCBI Taxonomy" id="1774971"/>
    <lineage>
        <taxon>Bacteria</taxon>
        <taxon>Pseudomonadati</taxon>
        <taxon>Pseudomonadota</taxon>
        <taxon>Alphaproteobacteria</taxon>
        <taxon>Hyphomicrobiales</taxon>
        <taxon>Hyphomicrobiaceae</taxon>
        <taxon>Methyloceanibacter</taxon>
    </lineage>
</organism>
<gene>
    <name evidence="1" type="ORF">AUC71_14170</name>
</gene>
<proteinExistence type="predicted"/>
<dbReference type="EMBL" id="LPWD01000256">
    <property type="protein sequence ID" value="ODS02665.1"/>
    <property type="molecule type" value="Genomic_DNA"/>
</dbReference>
<dbReference type="Proteomes" id="UP000095042">
    <property type="component" value="Unassembled WGS sequence"/>
</dbReference>
<name>A0A1E3WA08_9HYPH</name>
<reference evidence="1 2" key="1">
    <citation type="journal article" date="2016" name="Environ. Microbiol.">
        <title>New Methyloceanibacter diversity from North Sea sediments includes methanotroph containing solely the soluble methane monooxygenase.</title>
        <authorList>
            <person name="Vekeman B."/>
            <person name="Kerckhof F.M."/>
            <person name="Cremers G."/>
            <person name="de Vos P."/>
            <person name="Vandamme P."/>
            <person name="Boon N."/>
            <person name="Op den Camp H.J."/>
            <person name="Heylen K."/>
        </authorList>
    </citation>
    <scope>NUCLEOTIDE SEQUENCE [LARGE SCALE GENOMIC DNA]</scope>
    <source>
        <strain evidence="1 2">R-67177</strain>
    </source>
</reference>
<sequence length="121" mass="12611">MVLQRRRARFGLCLRLIFEDLLRGAGAGLLPPVSVDRGGKPVLPADPLRIAQGACRAYLDDAAGAVLSSGPDGLEGGWIPGYFVFLGTEAGDTFLCNATANAQVWVFARIGAPLQSSAPVG</sequence>
<dbReference type="AlphaFoldDB" id="A0A1E3WA08"/>
<evidence type="ECO:0000313" key="2">
    <source>
        <dbReference type="Proteomes" id="UP000095042"/>
    </source>
</evidence>